<evidence type="ECO:0000256" key="2">
    <source>
        <dbReference type="SAM" id="Phobius"/>
    </source>
</evidence>
<reference evidence="3 4" key="1">
    <citation type="journal article" date="2020" name="Microbiol. Resour. Announc.">
        <title>Draft Genome Sequence of a Cladosporium Species Isolated from the Mesophotic Ascidian Didemnum maculosum.</title>
        <authorList>
            <person name="Gioti A."/>
            <person name="Siaperas R."/>
            <person name="Nikolaivits E."/>
            <person name="Le Goff G."/>
            <person name="Ouazzani J."/>
            <person name="Kotoulas G."/>
            <person name="Topakas E."/>
        </authorList>
    </citation>
    <scope>NUCLEOTIDE SEQUENCE [LARGE SCALE GENOMIC DNA]</scope>
    <source>
        <strain evidence="3 4">TM138-S3</strain>
    </source>
</reference>
<dbReference type="GeneID" id="96007714"/>
<accession>A0AB34KGW9</accession>
<dbReference type="Proteomes" id="UP000803884">
    <property type="component" value="Unassembled WGS sequence"/>
</dbReference>
<feature type="compositionally biased region" description="Polar residues" evidence="1">
    <location>
        <begin position="147"/>
        <end position="173"/>
    </location>
</feature>
<protein>
    <submittedName>
        <fullName evidence="3">Uncharacterized protein</fullName>
    </submittedName>
</protein>
<keyword evidence="2" id="KW-1133">Transmembrane helix</keyword>
<evidence type="ECO:0000313" key="3">
    <source>
        <dbReference type="EMBL" id="KAL1584379.1"/>
    </source>
</evidence>
<dbReference type="AlphaFoldDB" id="A0AB34KGW9"/>
<evidence type="ECO:0000256" key="1">
    <source>
        <dbReference type="SAM" id="MobiDB-lite"/>
    </source>
</evidence>
<feature type="compositionally biased region" description="Low complexity" evidence="1">
    <location>
        <begin position="174"/>
        <end position="184"/>
    </location>
</feature>
<dbReference type="RefSeq" id="XP_069227485.1">
    <property type="nucleotide sequence ID" value="XM_069374876.1"/>
</dbReference>
<feature type="region of interest" description="Disordered" evidence="1">
    <location>
        <begin position="137"/>
        <end position="186"/>
    </location>
</feature>
<gene>
    <name evidence="3" type="ORF">WHR41_06271</name>
</gene>
<keyword evidence="4" id="KW-1185">Reference proteome</keyword>
<comment type="caution">
    <text evidence="3">The sequence shown here is derived from an EMBL/GenBank/DDBJ whole genome shotgun (WGS) entry which is preliminary data.</text>
</comment>
<proteinExistence type="predicted"/>
<organism evidence="3 4">
    <name type="scientific">Cladosporium halotolerans</name>
    <dbReference type="NCBI Taxonomy" id="1052096"/>
    <lineage>
        <taxon>Eukaryota</taxon>
        <taxon>Fungi</taxon>
        <taxon>Dikarya</taxon>
        <taxon>Ascomycota</taxon>
        <taxon>Pezizomycotina</taxon>
        <taxon>Dothideomycetes</taxon>
        <taxon>Dothideomycetidae</taxon>
        <taxon>Cladosporiales</taxon>
        <taxon>Cladosporiaceae</taxon>
        <taxon>Cladosporium</taxon>
    </lineage>
</organism>
<name>A0AB34KGW9_9PEZI</name>
<dbReference type="EMBL" id="JAAQHG020000026">
    <property type="protein sequence ID" value="KAL1584379.1"/>
    <property type="molecule type" value="Genomic_DNA"/>
</dbReference>
<sequence length="514" mass="56149">MASIIQPVPTDGSVGIFTNTVDGAKQATIATWNAAWNQGPQAWPQDITLYIPLSATKGNRVADAKALNAAFGPPRQTDPPSPFQVYVGNIDYAKAETGDEFTVSKGSTLFVPVAEQPTTALSWFVEKLQAIMIEAPDARSEAPEGQIPSTDTVSQDSGKTSDSGIQTATATQNGTSSSGSPTPSCEVAVTSTPAFRGGVAGGIAGGILVGFMIGFLVWFCCYRRPRTRSPRSDLNSSTAVEPHFQPKHAAFAKETQIFEVPKSVIGWQKHLPQEKDDATVVRAVKALYDQIQIHIEGFYHTKQGKIGNQDTAILERYLSDSLPDSLSELPSDLSLLEGILVRRIVHRISLWSSTRQSLLPSEYTKVPKQNEWHMETDDENQVHAAESKKGFSQAFTQWRILTSFLTPTSAENPEYQKQLETKVDYAARPLTEAFAPWSLDGKNVADRDASLRSIMLMASDVGLLIFAQPSTFVFDWSSKEGSVIISPAFIKRLDESARPLRSPQVMIDARQLAI</sequence>
<evidence type="ECO:0000313" key="4">
    <source>
        <dbReference type="Proteomes" id="UP000803884"/>
    </source>
</evidence>
<keyword evidence="2" id="KW-0472">Membrane</keyword>
<keyword evidence="2" id="KW-0812">Transmembrane</keyword>
<feature type="transmembrane region" description="Helical" evidence="2">
    <location>
        <begin position="199"/>
        <end position="221"/>
    </location>
</feature>